<evidence type="ECO:0000313" key="5">
    <source>
        <dbReference type="Proteomes" id="UP000231134"/>
    </source>
</evidence>
<protein>
    <recommendedName>
        <fullName evidence="3">STAS domain-containing protein</fullName>
    </recommendedName>
</protein>
<dbReference type="InterPro" id="IPR036513">
    <property type="entry name" value="STAS_dom_sf"/>
</dbReference>
<name>A0A2M9A8H9_9BACT</name>
<evidence type="ECO:0000256" key="2">
    <source>
        <dbReference type="SAM" id="Phobius"/>
    </source>
</evidence>
<keyword evidence="2" id="KW-0812">Transmembrane</keyword>
<dbReference type="OrthoDB" id="9787694at2"/>
<dbReference type="Gene3D" id="3.30.750.24">
    <property type="entry name" value="STAS domain"/>
    <property type="match status" value="1"/>
</dbReference>
<feature type="domain" description="STAS" evidence="3">
    <location>
        <begin position="22"/>
        <end position="108"/>
    </location>
</feature>
<evidence type="ECO:0000313" key="4">
    <source>
        <dbReference type="EMBL" id="PJJ42014.1"/>
    </source>
</evidence>
<organism evidence="4 5">
    <name type="scientific">Hallerella succinigenes</name>
    <dbReference type="NCBI Taxonomy" id="1896222"/>
    <lineage>
        <taxon>Bacteria</taxon>
        <taxon>Pseudomonadati</taxon>
        <taxon>Fibrobacterota</taxon>
        <taxon>Fibrobacteria</taxon>
        <taxon>Fibrobacterales</taxon>
        <taxon>Fibrobacteraceae</taxon>
        <taxon>Hallerella</taxon>
    </lineage>
</organism>
<feature type="region of interest" description="Disordered" evidence="1">
    <location>
        <begin position="121"/>
        <end position="148"/>
    </location>
</feature>
<dbReference type="EMBL" id="PGEX01000001">
    <property type="protein sequence ID" value="PJJ42014.1"/>
    <property type="molecule type" value="Genomic_DNA"/>
</dbReference>
<accession>A0A2M9A8H9</accession>
<comment type="caution">
    <text evidence="4">The sequence shown here is derived from an EMBL/GenBank/DDBJ whole genome shotgun (WGS) entry which is preliminary data.</text>
</comment>
<keyword evidence="2" id="KW-0472">Membrane</keyword>
<reference evidence="4 5" key="1">
    <citation type="submission" date="2017-11" db="EMBL/GenBank/DDBJ databases">
        <title>Animal gut microbial communities from fecal samples from Wisconsin, USA.</title>
        <authorList>
            <person name="Neumann A."/>
        </authorList>
    </citation>
    <scope>NUCLEOTIDE SEQUENCE [LARGE SCALE GENOMIC DNA]</scope>
    <source>
        <strain evidence="4 5">UWS3</strain>
    </source>
</reference>
<keyword evidence="2" id="KW-1133">Transmembrane helix</keyword>
<dbReference type="RefSeq" id="WP_100425908.1">
    <property type="nucleotide sequence ID" value="NZ_JAXFBG010000178.1"/>
</dbReference>
<dbReference type="Pfam" id="PF01740">
    <property type="entry name" value="STAS"/>
    <property type="match status" value="1"/>
</dbReference>
<dbReference type="Proteomes" id="UP000231134">
    <property type="component" value="Unassembled WGS sequence"/>
</dbReference>
<keyword evidence="5" id="KW-1185">Reference proteome</keyword>
<gene>
    <name evidence="4" type="ORF">BGX16_2028</name>
</gene>
<dbReference type="SUPFAM" id="SSF52091">
    <property type="entry name" value="SpoIIaa-like"/>
    <property type="match status" value="1"/>
</dbReference>
<evidence type="ECO:0000256" key="1">
    <source>
        <dbReference type="SAM" id="MobiDB-lite"/>
    </source>
</evidence>
<dbReference type="AlphaFoldDB" id="A0A2M9A8H9"/>
<feature type="transmembrane region" description="Helical" evidence="2">
    <location>
        <begin position="190"/>
        <end position="211"/>
    </location>
</feature>
<evidence type="ECO:0000259" key="3">
    <source>
        <dbReference type="Pfam" id="PF01740"/>
    </source>
</evidence>
<dbReference type="InterPro" id="IPR002645">
    <property type="entry name" value="STAS_dom"/>
</dbReference>
<sequence length="213" mass="23483">MSELSNCRAVGLFDLVSAPVTPIGSFDAEQFKQDVKPLLEKGSSFIGVDTTGLDFLYSDACSAFCQVQQQLSEKHGAFAVLTDHDDVVTCLKKANLDKSIHIFRKEADMVAFSMKEDEAMHSPKSDAEEVVEVPTAKSNNRRETASMNSLRRRVTGRFTQSFNAIRKDTQKMEGSLENPFKEEKSSGAKWLWLGLGLVAVAAVAVVFVMNLHS</sequence>
<proteinExistence type="predicted"/>